<gene>
    <name evidence="1" type="ORF">BDM02DRAFT_11182</name>
</gene>
<evidence type="ECO:0000313" key="1">
    <source>
        <dbReference type="EMBL" id="KAF9654204.1"/>
    </source>
</evidence>
<reference evidence="1" key="2">
    <citation type="journal article" date="2020" name="Nat. Commun.">
        <title>Large-scale genome sequencing of mycorrhizal fungi provides insights into the early evolution of symbiotic traits.</title>
        <authorList>
            <person name="Miyauchi S."/>
            <person name="Kiss E."/>
            <person name="Kuo A."/>
            <person name="Drula E."/>
            <person name="Kohler A."/>
            <person name="Sanchez-Garcia M."/>
            <person name="Morin E."/>
            <person name="Andreopoulos B."/>
            <person name="Barry K.W."/>
            <person name="Bonito G."/>
            <person name="Buee M."/>
            <person name="Carver A."/>
            <person name="Chen C."/>
            <person name="Cichocki N."/>
            <person name="Clum A."/>
            <person name="Culley D."/>
            <person name="Crous P.W."/>
            <person name="Fauchery L."/>
            <person name="Girlanda M."/>
            <person name="Hayes R.D."/>
            <person name="Keri Z."/>
            <person name="LaButti K."/>
            <person name="Lipzen A."/>
            <person name="Lombard V."/>
            <person name="Magnuson J."/>
            <person name="Maillard F."/>
            <person name="Murat C."/>
            <person name="Nolan M."/>
            <person name="Ohm R.A."/>
            <person name="Pangilinan J."/>
            <person name="Pereira M.F."/>
            <person name="Perotto S."/>
            <person name="Peter M."/>
            <person name="Pfister S."/>
            <person name="Riley R."/>
            <person name="Sitrit Y."/>
            <person name="Stielow J.B."/>
            <person name="Szollosi G."/>
            <person name="Zifcakova L."/>
            <person name="Stursova M."/>
            <person name="Spatafora J.W."/>
            <person name="Tedersoo L."/>
            <person name="Vaario L.M."/>
            <person name="Yamada A."/>
            <person name="Yan M."/>
            <person name="Wang P."/>
            <person name="Xu J."/>
            <person name="Bruns T."/>
            <person name="Baldrian P."/>
            <person name="Vilgalys R."/>
            <person name="Dunand C."/>
            <person name="Henrissat B."/>
            <person name="Grigoriev I.V."/>
            <person name="Hibbett D."/>
            <person name="Nagy L.G."/>
            <person name="Martin F.M."/>
        </authorList>
    </citation>
    <scope>NUCLEOTIDE SEQUENCE</scope>
    <source>
        <strain evidence="1">P2</strain>
    </source>
</reference>
<accession>A0ACB6ZXN9</accession>
<dbReference type="EMBL" id="MU117961">
    <property type="protein sequence ID" value="KAF9654204.1"/>
    <property type="molecule type" value="Genomic_DNA"/>
</dbReference>
<evidence type="ECO:0000313" key="2">
    <source>
        <dbReference type="Proteomes" id="UP000886501"/>
    </source>
</evidence>
<dbReference type="Proteomes" id="UP000886501">
    <property type="component" value="Unassembled WGS sequence"/>
</dbReference>
<proteinExistence type="predicted"/>
<name>A0ACB6ZXN9_THEGA</name>
<comment type="caution">
    <text evidence="1">The sequence shown here is derived from an EMBL/GenBank/DDBJ whole genome shotgun (WGS) entry which is preliminary data.</text>
</comment>
<sequence>MDNSGSATHSRPSLISTSSGGSSNINSLRSVQGMEGLLLAETGGGMVALDVFNSTTGFKEGLPIGQDNMLPERPRLRSRYHSFDSKSTTNRPGTLSNSVIPSAATSKELKAILGNVHSRLKSGASVSSSLAGEITGTNERLLLEQTKPHALAEVDVALESNTCVQGGSLQGSLVVNVLVHPKGYPVQITEPKLRVVGYEFIPSIDERHVFYQESQPIASLTSSWNAPFDSELDDDGFARAKTGLHIIPFSLFLPIAGTCGNSKGVFNSSTASVRYIVMATTKVKDTETGNISVAHFYRECEVWPRLDPTTTLQSAPRPIQVTTSKSLFMGGSGTVKFTAILHRLHWVSGQRCFVKALISNNTTRTLKSFTLTLIRRTTIFRSSVVVKIDGRDDPDACQTSTIYKEVVQSTLETSHRVLRGYAGSRGWWTGVNPGENTVFSHCVLIPPDALTVPRGRILEVEYNIRATISAGPLSSNVFVDIPIRIVNFASLDVLPSIEDPDAGAGAASLRMRYHAHLKTRNYSTDEQLDGESFRLLRRSSGSSSPTAPSPLIQVPSDHVDSDAEVDMVVRKASSQRPEATAESVRIENPQKLGQSGPAAIQALVHGPGRARSKTISSIPHSPSSFVKAAQGKLLRMESNSSLTINWMASSAIPGSHRDIANLSPSASLTASPQPLHHPNTSQPSSDSTPEGPTTRHTQSTPERVQSTPVRREESPEQRVRPNTGRSQSDTAVRSSPTKTRSDNPSDVRKRIEELEAKMRGNAKQFRSSVDK</sequence>
<protein>
    <submittedName>
        <fullName evidence="1">Uncharacterized protein</fullName>
    </submittedName>
</protein>
<keyword evidence="2" id="KW-1185">Reference proteome</keyword>
<reference evidence="1" key="1">
    <citation type="submission" date="2019-10" db="EMBL/GenBank/DDBJ databases">
        <authorList>
            <consortium name="DOE Joint Genome Institute"/>
            <person name="Kuo A."/>
            <person name="Miyauchi S."/>
            <person name="Kiss E."/>
            <person name="Drula E."/>
            <person name="Kohler A."/>
            <person name="Sanchez-Garcia M."/>
            <person name="Andreopoulos B."/>
            <person name="Barry K.W."/>
            <person name="Bonito G."/>
            <person name="Buee M."/>
            <person name="Carver A."/>
            <person name="Chen C."/>
            <person name="Cichocki N."/>
            <person name="Clum A."/>
            <person name="Culley D."/>
            <person name="Crous P.W."/>
            <person name="Fauchery L."/>
            <person name="Girlanda M."/>
            <person name="Hayes R."/>
            <person name="Keri Z."/>
            <person name="Labutti K."/>
            <person name="Lipzen A."/>
            <person name="Lombard V."/>
            <person name="Magnuson J."/>
            <person name="Maillard F."/>
            <person name="Morin E."/>
            <person name="Murat C."/>
            <person name="Nolan M."/>
            <person name="Ohm R."/>
            <person name="Pangilinan J."/>
            <person name="Pereira M."/>
            <person name="Perotto S."/>
            <person name="Peter M."/>
            <person name="Riley R."/>
            <person name="Sitrit Y."/>
            <person name="Stielow B."/>
            <person name="Szollosi G."/>
            <person name="Zifcakova L."/>
            <person name="Stursova M."/>
            <person name="Spatafora J.W."/>
            <person name="Tedersoo L."/>
            <person name="Vaario L.-M."/>
            <person name="Yamada A."/>
            <person name="Yan M."/>
            <person name="Wang P."/>
            <person name="Xu J."/>
            <person name="Bruns T."/>
            <person name="Baldrian P."/>
            <person name="Vilgalys R."/>
            <person name="Henrissat B."/>
            <person name="Grigoriev I.V."/>
            <person name="Hibbett D."/>
            <person name="Nagy L.G."/>
            <person name="Martin F.M."/>
        </authorList>
    </citation>
    <scope>NUCLEOTIDE SEQUENCE</scope>
    <source>
        <strain evidence="1">P2</strain>
    </source>
</reference>
<organism evidence="1 2">
    <name type="scientific">Thelephora ganbajun</name>
    <name type="common">Ganba fungus</name>
    <dbReference type="NCBI Taxonomy" id="370292"/>
    <lineage>
        <taxon>Eukaryota</taxon>
        <taxon>Fungi</taxon>
        <taxon>Dikarya</taxon>
        <taxon>Basidiomycota</taxon>
        <taxon>Agaricomycotina</taxon>
        <taxon>Agaricomycetes</taxon>
        <taxon>Thelephorales</taxon>
        <taxon>Thelephoraceae</taxon>
        <taxon>Thelephora</taxon>
    </lineage>
</organism>